<evidence type="ECO:0000313" key="1">
    <source>
        <dbReference type="EMBL" id="MCT8985906.1"/>
    </source>
</evidence>
<dbReference type="RefSeq" id="WP_261732381.1">
    <property type="nucleotide sequence ID" value="NZ_JAODOQ010000001.1"/>
</dbReference>
<gene>
    <name evidence="1" type="ORF">N4T56_04580</name>
</gene>
<dbReference type="Proteomes" id="UP001431192">
    <property type="component" value="Unassembled WGS sequence"/>
</dbReference>
<evidence type="ECO:0000313" key="2">
    <source>
        <dbReference type="Proteomes" id="UP001431192"/>
    </source>
</evidence>
<protein>
    <submittedName>
        <fullName evidence="1">Uncharacterized protein</fullName>
    </submittedName>
</protein>
<dbReference type="EMBL" id="JAODOQ010000001">
    <property type="protein sequence ID" value="MCT8985906.1"/>
    <property type="molecule type" value="Genomic_DNA"/>
</dbReference>
<proteinExistence type="predicted"/>
<keyword evidence="2" id="KW-1185">Reference proteome</keyword>
<sequence length="81" mass="9372">MKFIDISSQKNAEYALGLQENNIIKIKINNKNITWEKVGELQVEGVKFAKAFIFENNETIYISNYNDGFITITQKNNLVKK</sequence>
<name>A0ABT2NZT5_9GAMM</name>
<accession>A0ABT2NZT5</accession>
<reference evidence="1" key="1">
    <citation type="submission" date="2022-09" db="EMBL/GenBank/DDBJ databases">
        <title>Shewanella sp. KJ10-1 sp.nov, isolated from marine algae.</title>
        <authorList>
            <person name="Butt M."/>
            <person name="Lee J.K."/>
            <person name="Kim J.M."/>
            <person name="Choi D.G."/>
        </authorList>
    </citation>
    <scope>NUCLEOTIDE SEQUENCE</scope>
    <source>
        <strain evidence="1">KJ10-1</strain>
    </source>
</reference>
<comment type="caution">
    <text evidence="1">The sequence shown here is derived from an EMBL/GenBank/DDBJ whole genome shotgun (WGS) entry which is preliminary data.</text>
</comment>
<organism evidence="1 2">
    <name type="scientific">Shewanella phaeophyticola</name>
    <dbReference type="NCBI Taxonomy" id="2978345"/>
    <lineage>
        <taxon>Bacteria</taxon>
        <taxon>Pseudomonadati</taxon>
        <taxon>Pseudomonadota</taxon>
        <taxon>Gammaproteobacteria</taxon>
        <taxon>Alteromonadales</taxon>
        <taxon>Shewanellaceae</taxon>
        <taxon>Shewanella</taxon>
    </lineage>
</organism>